<dbReference type="RefSeq" id="WP_153760770.1">
    <property type="nucleotide sequence ID" value="NZ_CP045851.1"/>
</dbReference>
<dbReference type="Pfam" id="PF07291">
    <property type="entry name" value="MauE"/>
    <property type="match status" value="1"/>
</dbReference>
<dbReference type="Proteomes" id="UP000334019">
    <property type="component" value="Chromosome"/>
</dbReference>
<evidence type="ECO:0000256" key="5">
    <source>
        <dbReference type="SAM" id="Phobius"/>
    </source>
</evidence>
<dbReference type="GO" id="GO:0016020">
    <property type="term" value="C:membrane"/>
    <property type="evidence" value="ECO:0007669"/>
    <property type="project" value="UniProtKB-SubCell"/>
</dbReference>
<reference evidence="7 8" key="1">
    <citation type="submission" date="2019-11" db="EMBL/GenBank/DDBJ databases">
        <authorList>
            <person name="He Y."/>
        </authorList>
    </citation>
    <scope>NUCLEOTIDE SEQUENCE [LARGE SCALE GENOMIC DNA]</scope>
    <source>
        <strain evidence="7 8">SCSIO 58843</strain>
    </source>
</reference>
<dbReference type="KEGG" id="atq:GH723_17045"/>
<dbReference type="InterPro" id="IPR009908">
    <property type="entry name" value="Methylamine_util_MauE"/>
</dbReference>
<dbReference type="GO" id="GO:0030416">
    <property type="term" value="P:methylamine metabolic process"/>
    <property type="evidence" value="ECO:0007669"/>
    <property type="project" value="InterPro"/>
</dbReference>
<evidence type="ECO:0000256" key="3">
    <source>
        <dbReference type="ARBA" id="ARBA00022989"/>
    </source>
</evidence>
<protein>
    <recommendedName>
        <fullName evidence="6">Methylamine utilisation protein MauE domain-containing protein</fullName>
    </recommendedName>
</protein>
<organism evidence="7 8">
    <name type="scientific">Actinomarinicola tropica</name>
    <dbReference type="NCBI Taxonomy" id="2789776"/>
    <lineage>
        <taxon>Bacteria</taxon>
        <taxon>Bacillati</taxon>
        <taxon>Actinomycetota</taxon>
        <taxon>Acidimicrobiia</taxon>
        <taxon>Acidimicrobiales</taxon>
        <taxon>Iamiaceae</taxon>
        <taxon>Actinomarinicola</taxon>
    </lineage>
</organism>
<evidence type="ECO:0000259" key="6">
    <source>
        <dbReference type="Pfam" id="PF07291"/>
    </source>
</evidence>
<accession>A0A5Q2RQE6</accession>
<evidence type="ECO:0000256" key="1">
    <source>
        <dbReference type="ARBA" id="ARBA00004141"/>
    </source>
</evidence>
<feature type="domain" description="Methylamine utilisation protein MauE" evidence="6">
    <location>
        <begin position="5"/>
        <end position="124"/>
    </location>
</feature>
<evidence type="ECO:0000256" key="4">
    <source>
        <dbReference type="ARBA" id="ARBA00023136"/>
    </source>
</evidence>
<gene>
    <name evidence="7" type="ORF">GH723_17045</name>
</gene>
<comment type="subcellular location">
    <subcellularLocation>
        <location evidence="1">Membrane</location>
        <topology evidence="1">Multi-pass membrane protein</topology>
    </subcellularLocation>
</comment>
<evidence type="ECO:0000313" key="7">
    <source>
        <dbReference type="EMBL" id="QGG96666.1"/>
    </source>
</evidence>
<feature type="transmembrane region" description="Helical" evidence="5">
    <location>
        <begin position="38"/>
        <end position="60"/>
    </location>
</feature>
<keyword evidence="3 5" id="KW-1133">Transmembrane helix</keyword>
<evidence type="ECO:0000313" key="8">
    <source>
        <dbReference type="Proteomes" id="UP000334019"/>
    </source>
</evidence>
<evidence type="ECO:0000256" key="2">
    <source>
        <dbReference type="ARBA" id="ARBA00022692"/>
    </source>
</evidence>
<proteinExistence type="predicted"/>
<dbReference type="EMBL" id="CP045851">
    <property type="protein sequence ID" value="QGG96666.1"/>
    <property type="molecule type" value="Genomic_DNA"/>
</dbReference>
<feature type="transmembrane region" description="Helical" evidence="5">
    <location>
        <begin position="105"/>
        <end position="125"/>
    </location>
</feature>
<feature type="transmembrane region" description="Helical" evidence="5">
    <location>
        <begin position="67"/>
        <end position="85"/>
    </location>
</feature>
<keyword evidence="8" id="KW-1185">Reference proteome</keyword>
<dbReference type="AlphaFoldDB" id="A0A5Q2RQE6"/>
<feature type="transmembrane region" description="Helical" evidence="5">
    <location>
        <begin position="137"/>
        <end position="158"/>
    </location>
</feature>
<keyword evidence="4 5" id="KW-0472">Membrane</keyword>
<sequence length="186" mass="18533">MPVHAVLLHALALVLALAGVRKVIDPAPVAASLRRSGLPSAPVLGRLLGVVEVVVSLAVLSTGGAVPAALMGLVYLGFLAFILSNKLRGADVPCGCFGESTTPPGVAHIAVNTVAVAAAVAGVLDPSDGVFGWIDEGAVGVVALALVVVAGALTIALLEVLPGTASSALEQADRARVPTFSLKEPR</sequence>
<name>A0A5Q2RQE6_9ACTN</name>
<keyword evidence="2 5" id="KW-0812">Transmembrane</keyword>